<keyword evidence="3" id="KW-1185">Reference proteome</keyword>
<feature type="region of interest" description="Disordered" evidence="1">
    <location>
        <begin position="200"/>
        <end position="281"/>
    </location>
</feature>
<feature type="compositionally biased region" description="Low complexity" evidence="1">
    <location>
        <begin position="205"/>
        <end position="217"/>
    </location>
</feature>
<proteinExistence type="predicted"/>
<evidence type="ECO:0000313" key="3">
    <source>
        <dbReference type="Proteomes" id="UP000054877"/>
    </source>
</evidence>
<feature type="compositionally biased region" description="Polar residues" evidence="1">
    <location>
        <begin position="246"/>
        <end position="270"/>
    </location>
</feature>
<sequence>MSKRKAAKKTVTVFDFDETITRRHTAKRPDYYSADTNTKKGIEDYLFHGTKNIAAIATFHYDPEYVKTYIEKILGKTLTLLEDASETYEHHKISVYQVEGVTIPFLISTIPAEAYVLHLALLDKTGKNTQITDIINYLHDKHGINPSDSAIKFYDDSDNNYKHAKDLVLRYPNFQACHVTHDDTFKMDRQTVAYEGKVEDEYLKSSSSSNSDTGSESTEYEDVQDWYSGTKSAVSKTSENEESDINRFSGSDYSETRENTSFVPETSSDCGSEEKKEGEETVESAGDYLARFAPATKKIRESERSQILTRVKDVIRDYNEQNSEKKFSLFHGSRGKARANAFQIGLASVATSSMKAAILHFLKDEEMVLRGDKTNGNTYPKSFKTMLLRNFLDDDTLTAHDVSKKFAGYLNQLESSWKKELRPERTMFASTKAM</sequence>
<dbReference type="EMBL" id="LNYX01000013">
    <property type="protein sequence ID" value="KTD64345.1"/>
    <property type="molecule type" value="Genomic_DNA"/>
</dbReference>
<reference evidence="2 3" key="1">
    <citation type="submission" date="2015-11" db="EMBL/GenBank/DDBJ databases">
        <title>Genomic analysis of 38 Legionella species identifies large and diverse effector repertoires.</title>
        <authorList>
            <person name="Burstein D."/>
            <person name="Amaro F."/>
            <person name="Zusman T."/>
            <person name="Lifshitz Z."/>
            <person name="Cohen O."/>
            <person name="Gilbert J.A."/>
            <person name="Pupko T."/>
            <person name="Shuman H.A."/>
            <person name="Segal G."/>
        </authorList>
    </citation>
    <scope>NUCLEOTIDE SEQUENCE [LARGE SCALE GENOMIC DNA]</scope>
    <source>
        <strain evidence="2 3">Mt.St.Helens-9</strain>
    </source>
</reference>
<dbReference type="PATRIC" id="fig|452.5.peg.1276"/>
<dbReference type="Proteomes" id="UP000054877">
    <property type="component" value="Unassembled WGS sequence"/>
</dbReference>
<protein>
    <recommendedName>
        <fullName evidence="4">Dot/Icm T4SS effector</fullName>
    </recommendedName>
</protein>
<feature type="compositionally biased region" description="Polar residues" evidence="1">
    <location>
        <begin position="227"/>
        <end position="237"/>
    </location>
</feature>
<dbReference type="OrthoDB" id="5635789at2"/>
<dbReference type="RefSeq" id="WP_058483089.1">
    <property type="nucleotide sequence ID" value="NZ_CAAAII010000005.1"/>
</dbReference>
<name>A0A0W0Z5B3_LEGSP</name>
<organism evidence="2 3">
    <name type="scientific">Legionella spiritensis</name>
    <dbReference type="NCBI Taxonomy" id="452"/>
    <lineage>
        <taxon>Bacteria</taxon>
        <taxon>Pseudomonadati</taxon>
        <taxon>Pseudomonadota</taxon>
        <taxon>Gammaproteobacteria</taxon>
        <taxon>Legionellales</taxon>
        <taxon>Legionellaceae</taxon>
        <taxon>Legionella</taxon>
    </lineage>
</organism>
<dbReference type="STRING" id="452.Lspi_1152"/>
<accession>A0A0W0Z5B3</accession>
<comment type="caution">
    <text evidence="2">The sequence shown here is derived from an EMBL/GenBank/DDBJ whole genome shotgun (WGS) entry which is preliminary data.</text>
</comment>
<evidence type="ECO:0000256" key="1">
    <source>
        <dbReference type="SAM" id="MobiDB-lite"/>
    </source>
</evidence>
<evidence type="ECO:0000313" key="2">
    <source>
        <dbReference type="EMBL" id="KTD64345.1"/>
    </source>
</evidence>
<gene>
    <name evidence="2" type="ORF">Lspi_1152</name>
</gene>
<evidence type="ECO:0008006" key="4">
    <source>
        <dbReference type="Google" id="ProtNLM"/>
    </source>
</evidence>
<dbReference type="AlphaFoldDB" id="A0A0W0Z5B3"/>